<dbReference type="Gene3D" id="3.40.390.10">
    <property type="entry name" value="Collagenase (Catalytic Domain)"/>
    <property type="match status" value="1"/>
</dbReference>
<evidence type="ECO:0000256" key="7">
    <source>
        <dbReference type="RuleBase" id="RU003435"/>
    </source>
</evidence>
<dbReference type="InterPro" id="IPR001567">
    <property type="entry name" value="Pept_M3A_M3B_dom"/>
</dbReference>
<proteinExistence type="inferred from homology"/>
<dbReference type="CDD" id="cd06455">
    <property type="entry name" value="M3A_TOP"/>
    <property type="match status" value="1"/>
</dbReference>
<dbReference type="GO" id="GO:0006508">
    <property type="term" value="P:proteolysis"/>
    <property type="evidence" value="ECO:0007669"/>
    <property type="project" value="UniProtKB-KW"/>
</dbReference>
<accession>A0A5C8HJR6</accession>
<dbReference type="EMBL" id="VRSW01000006">
    <property type="protein sequence ID" value="TXK02724.1"/>
    <property type="molecule type" value="Genomic_DNA"/>
</dbReference>
<keyword evidence="6 7" id="KW-0482">Metalloprotease</keyword>
<evidence type="ECO:0000259" key="8">
    <source>
        <dbReference type="Pfam" id="PF01432"/>
    </source>
</evidence>
<dbReference type="GO" id="GO:0004222">
    <property type="term" value="F:metalloendopeptidase activity"/>
    <property type="evidence" value="ECO:0007669"/>
    <property type="project" value="InterPro"/>
</dbReference>
<comment type="similarity">
    <text evidence="1 7">Belongs to the peptidase M3 family.</text>
</comment>
<comment type="cofactor">
    <cofactor evidence="7">
        <name>Zn(2+)</name>
        <dbReference type="ChEBI" id="CHEBI:29105"/>
    </cofactor>
    <text evidence="7">Binds 1 zinc ion.</text>
</comment>
<dbReference type="InterPro" id="IPR045090">
    <property type="entry name" value="Pept_M3A_M3B"/>
</dbReference>
<dbReference type="Pfam" id="PF01432">
    <property type="entry name" value="Peptidase_M3"/>
    <property type="match status" value="1"/>
</dbReference>
<keyword evidence="4 7" id="KW-0378">Hydrolase</keyword>
<keyword evidence="5 7" id="KW-0862">Zinc</keyword>
<dbReference type="InterPro" id="IPR024079">
    <property type="entry name" value="MetalloPept_cat_dom_sf"/>
</dbReference>
<dbReference type="InterPro" id="IPR024077">
    <property type="entry name" value="Neurolysin/TOP_dom2"/>
</dbReference>
<evidence type="ECO:0000313" key="10">
    <source>
        <dbReference type="Proteomes" id="UP000321196"/>
    </source>
</evidence>
<name>A0A5C8HJR6_9MICO</name>
<dbReference type="InterPro" id="IPR024080">
    <property type="entry name" value="Neurolysin/TOP_N"/>
</dbReference>
<dbReference type="GO" id="GO:0006518">
    <property type="term" value="P:peptide metabolic process"/>
    <property type="evidence" value="ECO:0007669"/>
    <property type="project" value="TreeGrafter"/>
</dbReference>
<sequence>MTSPLLTLPTTAAAWEAFVTDRPDAFLTAARQHVAGLKDGIERSTAEVLDLWNEVTWALRSAGSASYVLSECHPDATVRDAGSERYLAATAYETELSLDRELYEIFTNASHAADAAALSSEQARLLEHTLRDFRLAGVGLDDAGRARAQQLADRDSQLGVEFGKNIRDGKRTMRIAPDALAGLPQDFLDNHPVDADGLITLTTDYPDYVPVREYATNRATRIAISELYNDLAWPINDPILAELLSVRRDRAQLLGFGDWSDVETATRMAGSSANVDAFLTKVDRASLDAASAEYEIVLARLRQDDPDAAAVTTADLAYLLAAIKREQHDVDAQVVRSYFSFPAVMQGVLDLTGALLGIEYQRVEVPSWHEDVHVFDVTKGGTTIGRIYLDMHPRDGKYNHAACFDLVVGRAGVELPEGVLLCNFARGTMEHDEVVTFLHEFGHLVHAILAGHQRFTAQSGIATEWDFVEAPSQMLEEWAWDADVLATFARNDSGEPIPADLVKRMVEADAFGRALLVRRQLGFARVSYQLHHDVPADITAAAAHWVDSTSPVKNLEGSHFTASFGHLTGYGASYYTYQWSLVIARDLLTAFDGDLMNQAVATRYRERVLEPGGTKDAAVLVRDFLGRDYSFDAYRAWLGAS</sequence>
<dbReference type="Gene3D" id="1.10.1370.10">
    <property type="entry name" value="Neurolysin, domain 3"/>
    <property type="match status" value="1"/>
</dbReference>
<evidence type="ECO:0000256" key="3">
    <source>
        <dbReference type="ARBA" id="ARBA00022723"/>
    </source>
</evidence>
<feature type="domain" description="Peptidase M3A/M3B catalytic" evidence="8">
    <location>
        <begin position="214"/>
        <end position="634"/>
    </location>
</feature>
<keyword evidence="10" id="KW-1185">Reference proteome</keyword>
<dbReference type="Proteomes" id="UP000321196">
    <property type="component" value="Unassembled WGS sequence"/>
</dbReference>
<evidence type="ECO:0000256" key="6">
    <source>
        <dbReference type="ARBA" id="ARBA00023049"/>
    </source>
</evidence>
<dbReference type="Gene3D" id="1.20.1050.40">
    <property type="entry name" value="Endopeptidase. Chain P, domain 1"/>
    <property type="match status" value="1"/>
</dbReference>
<dbReference type="AlphaFoldDB" id="A0A5C8HJR6"/>
<dbReference type="SUPFAM" id="SSF55486">
    <property type="entry name" value="Metalloproteases ('zincins'), catalytic domain"/>
    <property type="match status" value="1"/>
</dbReference>
<comment type="caution">
    <text evidence="9">The sequence shown here is derived from an EMBL/GenBank/DDBJ whole genome shotgun (WGS) entry which is preliminary data.</text>
</comment>
<gene>
    <name evidence="9" type="ORF">FVP60_12655</name>
</gene>
<organism evidence="9 10">
    <name type="scientific">Microbacterium mitrae</name>
    <dbReference type="NCBI Taxonomy" id="664640"/>
    <lineage>
        <taxon>Bacteria</taxon>
        <taxon>Bacillati</taxon>
        <taxon>Actinomycetota</taxon>
        <taxon>Actinomycetes</taxon>
        <taxon>Micrococcales</taxon>
        <taxon>Microbacteriaceae</taxon>
        <taxon>Microbacterium</taxon>
    </lineage>
</organism>
<dbReference type="OrthoDB" id="9773538at2"/>
<evidence type="ECO:0000256" key="2">
    <source>
        <dbReference type="ARBA" id="ARBA00022670"/>
    </source>
</evidence>
<evidence type="ECO:0000256" key="4">
    <source>
        <dbReference type="ARBA" id="ARBA00022801"/>
    </source>
</evidence>
<evidence type="ECO:0000313" key="9">
    <source>
        <dbReference type="EMBL" id="TXK02724.1"/>
    </source>
</evidence>
<evidence type="ECO:0000256" key="5">
    <source>
        <dbReference type="ARBA" id="ARBA00022833"/>
    </source>
</evidence>
<keyword evidence="3 7" id="KW-0479">Metal-binding</keyword>
<evidence type="ECO:0000256" key="1">
    <source>
        <dbReference type="ARBA" id="ARBA00006040"/>
    </source>
</evidence>
<dbReference type="PANTHER" id="PTHR11804">
    <property type="entry name" value="PROTEASE M3 THIMET OLIGOPEPTIDASE-RELATED"/>
    <property type="match status" value="1"/>
</dbReference>
<dbReference type="PANTHER" id="PTHR11804:SF84">
    <property type="entry name" value="SACCHAROLYSIN"/>
    <property type="match status" value="1"/>
</dbReference>
<keyword evidence="2 7" id="KW-0645">Protease</keyword>
<reference evidence="9 10" key="1">
    <citation type="submission" date="2019-08" db="EMBL/GenBank/DDBJ databases">
        <authorList>
            <person name="Dong K."/>
        </authorList>
    </citation>
    <scope>NUCLEOTIDE SEQUENCE [LARGE SCALE GENOMIC DNA]</scope>
    <source>
        <strain evidence="9 10">M4-8</strain>
    </source>
</reference>
<dbReference type="RefSeq" id="WP_147826658.1">
    <property type="nucleotide sequence ID" value="NZ_BAAARG010000005.1"/>
</dbReference>
<protein>
    <submittedName>
        <fullName evidence="9">Zn-dependent oligopeptidase</fullName>
    </submittedName>
</protein>
<dbReference type="GO" id="GO:0046872">
    <property type="term" value="F:metal ion binding"/>
    <property type="evidence" value="ECO:0007669"/>
    <property type="project" value="UniProtKB-UniRule"/>
</dbReference>